<proteinExistence type="predicted"/>
<dbReference type="Proteomes" id="UP000247702">
    <property type="component" value="Unassembled WGS sequence"/>
</dbReference>
<dbReference type="InterPro" id="IPR043129">
    <property type="entry name" value="ATPase_NBD"/>
</dbReference>
<organism evidence="2 4">
    <name type="scientific">Rhizophagus clarus</name>
    <dbReference type="NCBI Taxonomy" id="94130"/>
    <lineage>
        <taxon>Eukaryota</taxon>
        <taxon>Fungi</taxon>
        <taxon>Fungi incertae sedis</taxon>
        <taxon>Mucoromycota</taxon>
        <taxon>Glomeromycotina</taxon>
        <taxon>Glomeromycetes</taxon>
        <taxon>Glomerales</taxon>
        <taxon>Glomeraceae</taxon>
        <taxon>Rhizophagus</taxon>
    </lineage>
</organism>
<reference evidence="2 4" key="1">
    <citation type="submission" date="2017-11" db="EMBL/GenBank/DDBJ databases">
        <title>The genome of Rhizophagus clarus HR1 reveals common genetic basis of auxotrophy among arbuscular mycorrhizal fungi.</title>
        <authorList>
            <person name="Kobayashi Y."/>
        </authorList>
    </citation>
    <scope>NUCLEOTIDE SEQUENCE [LARGE SCALE GENOMIC DNA]</scope>
    <source>
        <strain evidence="2 4">HR1</strain>
    </source>
</reference>
<evidence type="ECO:0000313" key="2">
    <source>
        <dbReference type="EMBL" id="GBB85968.1"/>
    </source>
</evidence>
<dbReference type="Gene3D" id="3.90.640.10">
    <property type="entry name" value="Actin, Chain A, domain 4"/>
    <property type="match status" value="1"/>
</dbReference>
<dbReference type="PANTHER" id="PTHR14187">
    <property type="entry name" value="ALPHA KINASE/ELONGATION FACTOR 2 KINASE"/>
    <property type="match status" value="1"/>
</dbReference>
<dbReference type="AlphaFoldDB" id="A0A2Z6QZB0"/>
<evidence type="ECO:0000313" key="3">
    <source>
        <dbReference type="EMBL" id="GES97202.1"/>
    </source>
</evidence>
<accession>A0A2Z6QZB0</accession>
<sequence length="638" mass="74296">MADKIIIDKLDTLNDKFDIFLKNQNLLEERIEKLQQRVQKLENQQNEMLQSFEDDEEYVESESYTDIFQNIGSPEETDENLKLEESDIYTNIQAVVGIDFGTITTGFSCCDVSDEKNICFYNSWPNWFTTNRKLMKIDTALHYNNNYEYVNFYNKRNRIVELFKLYLGDSPDNLKPKLPVNYKRAITDYIKEIGQCIKEEVKNRWVSIDFFENVLLVLTVPEDYTEKDKDIMRECVYNANLIQNKSSNRLRFITESEAAALYCMKNKLQEYDLLTTEKSFMIVDCGGCTVDLATFKLIGDNPPKLSKVTERTRDFCGSSSIDKEFIKFLREKIETRAINLLMETKNEEFQILIQSFREQVKEGFDGNNMEHCIIYVPRYTPSLSQYVSKKTRKSMEEVNWTIRVEQEDIKKMFDPTIDRIIRLLHIQLSNNEETCSAMFLVGGLSENKYLQNRIKEEFHNVVKIISVTDQPMCAMQNGAVIYGLSKLENHENNVSNNSSRVLNYTYGIQFSSDWTKDVDTPNSKISDRETYKFNPLVRQGTEVTPDQTFSLDFKPESGKSHVKFGIYYTNKVSATYIDEPKMKLMGILNADLPDAHLDNRNINFGLTFGSKEITAFARNEINGQKFVTTFCYPIDDDF</sequence>
<comment type="caution">
    <text evidence="2">The sequence shown here is derived from an EMBL/GenBank/DDBJ whole genome shotgun (WGS) entry which is preliminary data.</text>
</comment>
<reference evidence="3" key="2">
    <citation type="submission" date="2019-10" db="EMBL/GenBank/DDBJ databases">
        <title>Conservation and host-specific expression of non-tandemly repeated heterogenous ribosome RNA gene in arbuscular mycorrhizal fungi.</title>
        <authorList>
            <person name="Maeda T."/>
            <person name="Kobayashi Y."/>
            <person name="Nakagawa T."/>
            <person name="Ezawa T."/>
            <person name="Yamaguchi K."/>
            <person name="Bino T."/>
            <person name="Nishimoto Y."/>
            <person name="Shigenobu S."/>
            <person name="Kawaguchi M."/>
        </authorList>
    </citation>
    <scope>NUCLEOTIDE SEQUENCE</scope>
    <source>
        <strain evidence="3">HR1</strain>
    </source>
</reference>
<evidence type="ECO:0000256" key="1">
    <source>
        <dbReference type="SAM" id="Coils"/>
    </source>
</evidence>
<dbReference type="STRING" id="94130.A0A2Z6QZB0"/>
<dbReference type="PANTHER" id="PTHR14187:SF5">
    <property type="entry name" value="HEAT SHOCK 70 KDA PROTEIN 12A"/>
    <property type="match status" value="1"/>
</dbReference>
<dbReference type="Proteomes" id="UP000615446">
    <property type="component" value="Unassembled WGS sequence"/>
</dbReference>
<evidence type="ECO:0000313" key="4">
    <source>
        <dbReference type="Proteomes" id="UP000247702"/>
    </source>
</evidence>
<gene>
    <name evidence="3" type="ORF">RCL2_002379200</name>
    <name evidence="2" type="ORF">RclHR1_01240019</name>
</gene>
<dbReference type="EMBL" id="BEXD01000269">
    <property type="protein sequence ID" value="GBB85968.1"/>
    <property type="molecule type" value="Genomic_DNA"/>
</dbReference>
<dbReference type="OrthoDB" id="2963168at2759"/>
<protein>
    <recommendedName>
        <fullName evidence="5">Hsp70 family protein</fullName>
    </recommendedName>
</protein>
<keyword evidence="1" id="KW-0175">Coiled coil</keyword>
<dbReference type="SUPFAM" id="SSF53067">
    <property type="entry name" value="Actin-like ATPase domain"/>
    <property type="match status" value="2"/>
</dbReference>
<keyword evidence="4" id="KW-1185">Reference proteome</keyword>
<feature type="coiled-coil region" evidence="1">
    <location>
        <begin position="17"/>
        <end position="51"/>
    </location>
</feature>
<evidence type="ECO:0008006" key="5">
    <source>
        <dbReference type="Google" id="ProtNLM"/>
    </source>
</evidence>
<dbReference type="Gene3D" id="3.30.420.40">
    <property type="match status" value="2"/>
</dbReference>
<name>A0A2Z6QZB0_9GLOM</name>
<dbReference type="EMBL" id="BLAL01000257">
    <property type="protein sequence ID" value="GES97202.1"/>
    <property type="molecule type" value="Genomic_DNA"/>
</dbReference>